<proteinExistence type="predicted"/>
<dbReference type="EMBL" id="CAJNJA010010114">
    <property type="protein sequence ID" value="CAE7253834.1"/>
    <property type="molecule type" value="Genomic_DNA"/>
</dbReference>
<name>A0A812LVF5_9DINO</name>
<gene>
    <name evidence="1" type="ORF">SNEC2469_LOCUS5413</name>
</gene>
<comment type="caution">
    <text evidence="1">The sequence shown here is derived from an EMBL/GenBank/DDBJ whole genome shotgun (WGS) entry which is preliminary data.</text>
</comment>
<accession>A0A812LVF5</accession>
<dbReference type="Proteomes" id="UP000601435">
    <property type="component" value="Unassembled WGS sequence"/>
</dbReference>
<protein>
    <submittedName>
        <fullName evidence="1">Uncharacterized protein</fullName>
    </submittedName>
</protein>
<organism evidence="1 2">
    <name type="scientific">Symbiodinium necroappetens</name>
    <dbReference type="NCBI Taxonomy" id="1628268"/>
    <lineage>
        <taxon>Eukaryota</taxon>
        <taxon>Sar</taxon>
        <taxon>Alveolata</taxon>
        <taxon>Dinophyceae</taxon>
        <taxon>Suessiales</taxon>
        <taxon>Symbiodiniaceae</taxon>
        <taxon>Symbiodinium</taxon>
    </lineage>
</organism>
<dbReference type="OrthoDB" id="431547at2759"/>
<sequence>SERVLKLATITESSVPPLETTEARVRLSICFGWHCGAVASYPAANGNTVADGSRAATVQLQTWDLACLHNAVSSQTELCWLSPDPLLSSSRRSAEETKKQDLVRRQSFGTSIVLSKVQEIQAVVSLSVLQGKVCQEPVAKQIPPHFEIAILLQVVSDFVRCLPSSGQQKNLTQGGESYPLGIRYDGALASQLASRLVHILIEEELGYSVARQDGDSHAGMYALMGCATDGTCIQPTRQHINMAVWMTPDLSATFGDIHSERASEAPVSAGSMGHFGLEQIFYKVSARERARQDGVDLDSYQGWSTTGVSAYFESISSIDRSLLASCNSSFGFTNTAANENYLRMTGDDGGLTLSGLPDGGFVAYCSDGYFWLAPSCRDAAESCVPYITFSSWGLPETMQKATIYQMPLALANARTYSDWTGLVRRVNCAFYWWTPSSLFVDLSPVPITFPPHNPVAWRAGDMASTGPPQPIWNMISQDLALLAPDAADLVKKVRLPLEDVESMLRAAGQFEQSSGDSGVHEAACRWLQANRASWELWLPDETICTPGMGLFDAGRQTFMQSRGEVASPECRECTQGLVSWAL</sequence>
<feature type="non-terminal residue" evidence="1">
    <location>
        <position position="582"/>
    </location>
</feature>
<evidence type="ECO:0000313" key="2">
    <source>
        <dbReference type="Proteomes" id="UP000601435"/>
    </source>
</evidence>
<feature type="non-terminal residue" evidence="1">
    <location>
        <position position="1"/>
    </location>
</feature>
<reference evidence="1" key="1">
    <citation type="submission" date="2021-02" db="EMBL/GenBank/DDBJ databases">
        <authorList>
            <person name="Dougan E. K."/>
            <person name="Rhodes N."/>
            <person name="Thang M."/>
            <person name="Chan C."/>
        </authorList>
    </citation>
    <scope>NUCLEOTIDE SEQUENCE</scope>
</reference>
<dbReference type="SUPFAM" id="SSF53850">
    <property type="entry name" value="Periplasmic binding protein-like II"/>
    <property type="match status" value="1"/>
</dbReference>
<evidence type="ECO:0000313" key="1">
    <source>
        <dbReference type="EMBL" id="CAE7253834.1"/>
    </source>
</evidence>
<keyword evidence="2" id="KW-1185">Reference proteome</keyword>
<dbReference type="AlphaFoldDB" id="A0A812LVF5"/>